<dbReference type="Proteomes" id="UP000593563">
    <property type="component" value="Unassembled WGS sequence"/>
</dbReference>
<keyword evidence="3" id="KW-0813">Transport</keyword>
<dbReference type="GO" id="GO:0016973">
    <property type="term" value="P:poly(A)+ mRNA export from nucleus"/>
    <property type="evidence" value="ECO:0007669"/>
    <property type="project" value="InterPro"/>
</dbReference>
<dbReference type="Pfam" id="PF07817">
    <property type="entry name" value="GLE1"/>
    <property type="match status" value="1"/>
</dbReference>
<dbReference type="GO" id="GO:0015031">
    <property type="term" value="P:protein transport"/>
    <property type="evidence" value="ECO:0007669"/>
    <property type="project" value="UniProtKB-KW"/>
</dbReference>
<keyword evidence="7" id="KW-0906">Nuclear pore complex</keyword>
<feature type="non-terminal residue" evidence="11">
    <location>
        <position position="100"/>
    </location>
</feature>
<gene>
    <name evidence="11" type="ORF">AG4045_002547</name>
</gene>
<dbReference type="PANTHER" id="PTHR12960:SF0">
    <property type="entry name" value="MRNA EXPORT FACTOR GLE1"/>
    <property type="match status" value="1"/>
</dbReference>
<proteinExistence type="inferred from homology"/>
<keyword evidence="12" id="KW-1185">Reference proteome</keyword>
<dbReference type="GO" id="GO:0031369">
    <property type="term" value="F:translation initiation factor binding"/>
    <property type="evidence" value="ECO:0007669"/>
    <property type="project" value="TreeGrafter"/>
</dbReference>
<dbReference type="EMBL" id="WRXP01003777">
    <property type="protein sequence ID" value="KAF1001572.1"/>
    <property type="molecule type" value="Genomic_DNA"/>
</dbReference>
<reference evidence="11" key="1">
    <citation type="submission" date="2020-01" db="EMBL/GenBank/DDBJ databases">
        <title>The Celery Genome Sequence Reveals Sequential Paleo-tetraploidization, Resistance Gene Elimination, Karyotype Evolution, and Functional Innovation in Apiales.</title>
        <authorList>
            <person name="Song X."/>
        </authorList>
    </citation>
    <scope>NUCLEOTIDE SEQUENCE</scope>
    <source>
        <tissue evidence="11">Leaf</tissue>
    </source>
</reference>
<organism evidence="11 12">
    <name type="scientific">Apium graveolens</name>
    <name type="common">Celery</name>
    <dbReference type="NCBI Taxonomy" id="4045"/>
    <lineage>
        <taxon>Eukaryota</taxon>
        <taxon>Viridiplantae</taxon>
        <taxon>Streptophyta</taxon>
        <taxon>Embryophyta</taxon>
        <taxon>Tracheophyta</taxon>
        <taxon>Spermatophyta</taxon>
        <taxon>Magnoliopsida</taxon>
        <taxon>eudicotyledons</taxon>
        <taxon>Gunneridae</taxon>
        <taxon>Pentapetalae</taxon>
        <taxon>asterids</taxon>
        <taxon>campanulids</taxon>
        <taxon>Apiales</taxon>
        <taxon>Apiaceae</taxon>
        <taxon>Apioideae</taxon>
        <taxon>apioid superclade</taxon>
        <taxon>Apieae</taxon>
        <taxon>Apium</taxon>
    </lineage>
</organism>
<evidence type="ECO:0000256" key="7">
    <source>
        <dbReference type="ARBA" id="ARBA00023132"/>
    </source>
</evidence>
<comment type="similarity">
    <text evidence="2">Belongs to the GLE1 family.</text>
</comment>
<evidence type="ECO:0000256" key="3">
    <source>
        <dbReference type="ARBA" id="ARBA00022448"/>
    </source>
</evidence>
<dbReference type="GO" id="GO:0005543">
    <property type="term" value="F:phospholipid binding"/>
    <property type="evidence" value="ECO:0007669"/>
    <property type="project" value="TreeGrafter"/>
</dbReference>
<dbReference type="InterPro" id="IPR038506">
    <property type="entry name" value="GLE1-like_sf"/>
</dbReference>
<protein>
    <recommendedName>
        <fullName evidence="9">mRNA export factor GLE1</fullName>
    </recommendedName>
    <alternativeName>
        <fullName evidence="10">Nucleoporin GLE1</fullName>
    </alternativeName>
</protein>
<dbReference type="GO" id="GO:0000822">
    <property type="term" value="F:inositol hexakisphosphate binding"/>
    <property type="evidence" value="ECO:0007669"/>
    <property type="project" value="TreeGrafter"/>
</dbReference>
<dbReference type="GO" id="GO:0044614">
    <property type="term" value="C:nuclear pore cytoplasmic filaments"/>
    <property type="evidence" value="ECO:0007669"/>
    <property type="project" value="TreeGrafter"/>
</dbReference>
<accession>A0A6L5BAF1</accession>
<dbReference type="AlphaFoldDB" id="A0A6L5BAF1"/>
<comment type="caution">
    <text evidence="11">The sequence shown here is derived from an EMBL/GenBank/DDBJ whole genome shotgun (WGS) entry which is preliminary data.</text>
</comment>
<comment type="subcellular location">
    <subcellularLocation>
        <location evidence="1">Nucleus</location>
        <location evidence="1">Nuclear pore complex</location>
    </subcellularLocation>
</comment>
<evidence type="ECO:0000313" key="12">
    <source>
        <dbReference type="Proteomes" id="UP000593563"/>
    </source>
</evidence>
<evidence type="ECO:0000256" key="8">
    <source>
        <dbReference type="ARBA" id="ARBA00023242"/>
    </source>
</evidence>
<evidence type="ECO:0000313" key="11">
    <source>
        <dbReference type="EMBL" id="KAF1001572.1"/>
    </source>
</evidence>
<evidence type="ECO:0000256" key="9">
    <source>
        <dbReference type="ARBA" id="ARBA00026227"/>
    </source>
</evidence>
<dbReference type="InterPro" id="IPR012476">
    <property type="entry name" value="GLE1"/>
</dbReference>
<dbReference type="PANTHER" id="PTHR12960">
    <property type="entry name" value="GLE-1-RELATED"/>
    <property type="match status" value="1"/>
</dbReference>
<evidence type="ECO:0000256" key="10">
    <source>
        <dbReference type="ARBA" id="ARBA00029983"/>
    </source>
</evidence>
<keyword evidence="6" id="KW-0811">Translocation</keyword>
<sequence>MEILLAELNRVCIYSVPKYMSYSESVFKTKETYNKAIGYQEEDGKLGNSDTYVERVRSCMKLYGALVQTEAKGVKNPHGIEEGWAWMARFLNALPANLYT</sequence>
<evidence type="ECO:0000256" key="1">
    <source>
        <dbReference type="ARBA" id="ARBA00004567"/>
    </source>
</evidence>
<keyword evidence="4" id="KW-0509">mRNA transport</keyword>
<keyword evidence="8" id="KW-0539">Nucleus</keyword>
<keyword evidence="5" id="KW-0653">Protein transport</keyword>
<evidence type="ECO:0000256" key="4">
    <source>
        <dbReference type="ARBA" id="ARBA00022816"/>
    </source>
</evidence>
<evidence type="ECO:0000256" key="2">
    <source>
        <dbReference type="ARBA" id="ARBA00011056"/>
    </source>
</evidence>
<evidence type="ECO:0000256" key="6">
    <source>
        <dbReference type="ARBA" id="ARBA00023010"/>
    </source>
</evidence>
<name>A0A6L5BAF1_APIGR</name>
<dbReference type="Gene3D" id="1.25.40.510">
    <property type="entry name" value="GLE1-like"/>
    <property type="match status" value="1"/>
</dbReference>
<dbReference type="GO" id="GO:0005737">
    <property type="term" value="C:cytoplasm"/>
    <property type="evidence" value="ECO:0007669"/>
    <property type="project" value="TreeGrafter"/>
</dbReference>
<evidence type="ECO:0000256" key="5">
    <source>
        <dbReference type="ARBA" id="ARBA00022927"/>
    </source>
</evidence>